<accession>A0ACA9S3G5</accession>
<name>A0ACA9S3G5_9GLOM</name>
<dbReference type="EMBL" id="CAJVQC010087556">
    <property type="protein sequence ID" value="CAG8823443.1"/>
    <property type="molecule type" value="Genomic_DNA"/>
</dbReference>
<gene>
    <name evidence="1" type="ORF">RPERSI_LOCUS26020</name>
</gene>
<evidence type="ECO:0000313" key="1">
    <source>
        <dbReference type="EMBL" id="CAG8823443.1"/>
    </source>
</evidence>
<keyword evidence="2" id="KW-1185">Reference proteome</keyword>
<organism evidence="1 2">
    <name type="scientific">Racocetra persica</name>
    <dbReference type="NCBI Taxonomy" id="160502"/>
    <lineage>
        <taxon>Eukaryota</taxon>
        <taxon>Fungi</taxon>
        <taxon>Fungi incertae sedis</taxon>
        <taxon>Mucoromycota</taxon>
        <taxon>Glomeromycotina</taxon>
        <taxon>Glomeromycetes</taxon>
        <taxon>Diversisporales</taxon>
        <taxon>Gigasporaceae</taxon>
        <taxon>Racocetra</taxon>
    </lineage>
</organism>
<reference evidence="1" key="1">
    <citation type="submission" date="2021-06" db="EMBL/GenBank/DDBJ databases">
        <authorList>
            <person name="Kallberg Y."/>
            <person name="Tangrot J."/>
            <person name="Rosling A."/>
        </authorList>
    </citation>
    <scope>NUCLEOTIDE SEQUENCE</scope>
    <source>
        <strain evidence="1">MA461A</strain>
    </source>
</reference>
<evidence type="ECO:0000313" key="2">
    <source>
        <dbReference type="Proteomes" id="UP000789920"/>
    </source>
</evidence>
<comment type="caution">
    <text evidence="1">The sequence shown here is derived from an EMBL/GenBank/DDBJ whole genome shotgun (WGS) entry which is preliminary data.</text>
</comment>
<proteinExistence type="predicted"/>
<dbReference type="Proteomes" id="UP000789920">
    <property type="component" value="Unassembled WGS sequence"/>
</dbReference>
<feature type="non-terminal residue" evidence="1">
    <location>
        <position position="1"/>
    </location>
</feature>
<sequence length="76" mass="8027">WSAKQFTGSFDPPPLAYHSAQIVGDYMIIAFAPDATPEDSDQSNNHLPFNILLIAGIGGLLGLAAFLVLALLLEAS</sequence>
<protein>
    <submittedName>
        <fullName evidence="1">25854_t:CDS:1</fullName>
    </submittedName>
</protein>